<dbReference type="OrthoDB" id="3268841at2759"/>
<feature type="domain" description="DUF6534" evidence="3">
    <location>
        <begin position="178"/>
        <end position="270"/>
    </location>
</feature>
<feature type="transmembrane region" description="Helical" evidence="2">
    <location>
        <begin position="214"/>
        <end position="236"/>
    </location>
</feature>
<keyword evidence="2" id="KW-0472">Membrane</keyword>
<feature type="region of interest" description="Disordered" evidence="1">
    <location>
        <begin position="276"/>
        <end position="300"/>
    </location>
</feature>
<dbReference type="EMBL" id="JACAZI010000004">
    <property type="protein sequence ID" value="KAF7362973.1"/>
    <property type="molecule type" value="Genomic_DNA"/>
</dbReference>
<keyword evidence="2" id="KW-0812">Transmembrane</keyword>
<dbReference type="PANTHER" id="PTHR40465">
    <property type="entry name" value="CHROMOSOME 1, WHOLE GENOME SHOTGUN SEQUENCE"/>
    <property type="match status" value="1"/>
</dbReference>
<name>A0A8H6YKP1_9AGAR</name>
<dbReference type="AlphaFoldDB" id="A0A8H6YKP1"/>
<dbReference type="PANTHER" id="PTHR40465:SF1">
    <property type="entry name" value="DUF6534 DOMAIN-CONTAINING PROTEIN"/>
    <property type="match status" value="1"/>
</dbReference>
<reference evidence="4" key="1">
    <citation type="submission" date="2020-05" db="EMBL/GenBank/DDBJ databases">
        <title>Mycena genomes resolve the evolution of fungal bioluminescence.</title>
        <authorList>
            <person name="Tsai I.J."/>
        </authorList>
    </citation>
    <scope>NUCLEOTIDE SEQUENCE</scope>
    <source>
        <strain evidence="4">CCC161011</strain>
    </source>
</reference>
<dbReference type="InterPro" id="IPR045339">
    <property type="entry name" value="DUF6534"/>
</dbReference>
<organism evidence="4 5">
    <name type="scientific">Mycena venus</name>
    <dbReference type="NCBI Taxonomy" id="2733690"/>
    <lineage>
        <taxon>Eukaryota</taxon>
        <taxon>Fungi</taxon>
        <taxon>Dikarya</taxon>
        <taxon>Basidiomycota</taxon>
        <taxon>Agaricomycotina</taxon>
        <taxon>Agaricomycetes</taxon>
        <taxon>Agaricomycetidae</taxon>
        <taxon>Agaricales</taxon>
        <taxon>Marasmiineae</taxon>
        <taxon>Mycenaceae</taxon>
        <taxon>Mycena</taxon>
    </lineage>
</organism>
<evidence type="ECO:0000313" key="4">
    <source>
        <dbReference type="EMBL" id="KAF7362973.1"/>
    </source>
</evidence>
<feature type="transmembrane region" description="Helical" evidence="2">
    <location>
        <begin position="170"/>
        <end position="193"/>
    </location>
</feature>
<dbReference type="Proteomes" id="UP000620124">
    <property type="component" value="Unassembled WGS sequence"/>
</dbReference>
<comment type="caution">
    <text evidence="4">The sequence shown here is derived from an EMBL/GenBank/DDBJ whole genome shotgun (WGS) entry which is preliminary data.</text>
</comment>
<evidence type="ECO:0000313" key="5">
    <source>
        <dbReference type="Proteomes" id="UP000620124"/>
    </source>
</evidence>
<evidence type="ECO:0000259" key="3">
    <source>
        <dbReference type="Pfam" id="PF20152"/>
    </source>
</evidence>
<gene>
    <name evidence="4" type="ORF">MVEN_00648900</name>
</gene>
<feature type="compositionally biased region" description="Gly residues" evidence="1">
    <location>
        <begin position="279"/>
        <end position="288"/>
    </location>
</feature>
<keyword evidence="5" id="KW-1185">Reference proteome</keyword>
<feature type="transmembrane region" description="Helical" evidence="2">
    <location>
        <begin position="135"/>
        <end position="158"/>
    </location>
</feature>
<keyword evidence="2" id="KW-1133">Transmembrane helix</keyword>
<proteinExistence type="predicted"/>
<accession>A0A8H6YKP1</accession>
<sequence length="359" mass="39755">MPGVSTEEEVLVKWFLGPWLIGSSLELVLMGVVGCQVGPVRHVGPGTLNSKQFVNYYNWYPDDSRGLRIAVAVLCLLSVLKSAETLCVLLQPSTTLSLTTGGWWDTANPLMVACIDFYVQCFYLYRLWGISKRWWVVAPILALFIFAMVAIVLATYFIGTAQKDNVASWFGTHLGTAFAGDAILTFTTAYFLLRTKKYTISSQTASLITSLIRLTFQTAAPASLVAMFTLIFSQLYKSKNPLLGYVEIGFNQPLPKLYAISMMWTLNARRAIRARSGLSGSGSDGPSGGRVRSPRRTNDDMELSRIEVLTQITQHVDVTNMFHHSTMSEDVMRSLASGDHKTHSEVAQFDGMPSKLHRG</sequence>
<evidence type="ECO:0000256" key="2">
    <source>
        <dbReference type="SAM" id="Phobius"/>
    </source>
</evidence>
<evidence type="ECO:0000256" key="1">
    <source>
        <dbReference type="SAM" id="MobiDB-lite"/>
    </source>
</evidence>
<protein>
    <recommendedName>
        <fullName evidence="3">DUF6534 domain-containing protein</fullName>
    </recommendedName>
</protein>
<dbReference type="Pfam" id="PF20152">
    <property type="entry name" value="DUF6534"/>
    <property type="match status" value="1"/>
</dbReference>